<keyword evidence="3" id="KW-1185">Reference proteome</keyword>
<comment type="caution">
    <text evidence="2">The sequence shown here is derived from an EMBL/GenBank/DDBJ whole genome shotgun (WGS) entry which is preliminary data.</text>
</comment>
<evidence type="ECO:0000313" key="2">
    <source>
        <dbReference type="EMBL" id="KAK3197472.1"/>
    </source>
</evidence>
<organism evidence="2 3">
    <name type="scientific">Pseudopithomyces chartarum</name>
    <dbReference type="NCBI Taxonomy" id="1892770"/>
    <lineage>
        <taxon>Eukaryota</taxon>
        <taxon>Fungi</taxon>
        <taxon>Dikarya</taxon>
        <taxon>Ascomycota</taxon>
        <taxon>Pezizomycotina</taxon>
        <taxon>Dothideomycetes</taxon>
        <taxon>Pleosporomycetidae</taxon>
        <taxon>Pleosporales</taxon>
        <taxon>Massarineae</taxon>
        <taxon>Didymosphaeriaceae</taxon>
        <taxon>Pseudopithomyces</taxon>
    </lineage>
</organism>
<name>A0AAN6RCX1_9PLEO</name>
<dbReference type="InterPro" id="IPR016181">
    <property type="entry name" value="Acyl_CoA_acyltransferase"/>
</dbReference>
<evidence type="ECO:0000313" key="3">
    <source>
        <dbReference type="Proteomes" id="UP001280581"/>
    </source>
</evidence>
<reference evidence="2 3" key="1">
    <citation type="submission" date="2021-02" db="EMBL/GenBank/DDBJ databases">
        <title>Genome assembly of Pseudopithomyces chartarum.</title>
        <authorList>
            <person name="Jauregui R."/>
            <person name="Singh J."/>
            <person name="Voisey C."/>
        </authorList>
    </citation>
    <scope>NUCLEOTIDE SEQUENCE [LARGE SCALE GENOMIC DNA]</scope>
    <source>
        <strain evidence="2 3">AGR01</strain>
    </source>
</reference>
<sequence>MLDHNFYITTPRLAITYPDPKSEAHIAFSLELYKDYTTTDANGNVKHTIPDRAAAIAMMETRAAQIETTGYGRYYVSVLPPTSSPEEDEAERVQKSTLVGMVSLNLRNADAPPLPDIGFNLLPSTRGKGYATEAVEGLTKWYEKEKGVTELLGYCDDDNLASIKVLRRAGFELLGDRVIASLMNAGNVSQEHQGKLLVWTRGLKKDPKEYGL</sequence>
<proteinExistence type="predicted"/>
<dbReference type="Proteomes" id="UP001280581">
    <property type="component" value="Unassembled WGS sequence"/>
</dbReference>
<dbReference type="InterPro" id="IPR051531">
    <property type="entry name" value="N-acetyltransferase"/>
</dbReference>
<dbReference type="PANTHER" id="PTHR43792">
    <property type="entry name" value="GNAT FAMILY, PUTATIVE (AFU_ORTHOLOGUE AFUA_3G00765)-RELATED-RELATED"/>
    <property type="match status" value="1"/>
</dbReference>
<accession>A0AAN6RCX1</accession>
<dbReference type="Pfam" id="PF13302">
    <property type="entry name" value="Acetyltransf_3"/>
    <property type="match status" value="1"/>
</dbReference>
<dbReference type="EMBL" id="WVTA01000018">
    <property type="protein sequence ID" value="KAK3197472.1"/>
    <property type="molecule type" value="Genomic_DNA"/>
</dbReference>
<protein>
    <recommendedName>
        <fullName evidence="1">N-acetyltransferase domain-containing protein</fullName>
    </recommendedName>
</protein>
<feature type="domain" description="N-acetyltransferase" evidence="1">
    <location>
        <begin position="31"/>
        <end position="172"/>
    </location>
</feature>
<dbReference type="AlphaFoldDB" id="A0AAN6RCX1"/>
<gene>
    <name evidence="2" type="ORF">GRF29_216g367711</name>
</gene>
<dbReference type="SUPFAM" id="SSF55729">
    <property type="entry name" value="Acyl-CoA N-acyltransferases (Nat)"/>
    <property type="match status" value="1"/>
</dbReference>
<dbReference type="GO" id="GO:0016747">
    <property type="term" value="F:acyltransferase activity, transferring groups other than amino-acyl groups"/>
    <property type="evidence" value="ECO:0007669"/>
    <property type="project" value="InterPro"/>
</dbReference>
<dbReference type="Gene3D" id="3.40.630.30">
    <property type="match status" value="1"/>
</dbReference>
<dbReference type="InterPro" id="IPR000182">
    <property type="entry name" value="GNAT_dom"/>
</dbReference>
<evidence type="ECO:0000259" key="1">
    <source>
        <dbReference type="Pfam" id="PF13302"/>
    </source>
</evidence>
<dbReference type="PANTHER" id="PTHR43792:SF16">
    <property type="entry name" value="N-ACETYLTRANSFERASE DOMAIN-CONTAINING PROTEIN"/>
    <property type="match status" value="1"/>
</dbReference>